<evidence type="ECO:0000313" key="4">
    <source>
        <dbReference type="Proteomes" id="UP000825890"/>
    </source>
</evidence>
<dbReference type="InterPro" id="IPR003609">
    <property type="entry name" value="Pan_app"/>
</dbReference>
<evidence type="ECO:0000256" key="1">
    <source>
        <dbReference type="SAM" id="SignalP"/>
    </source>
</evidence>
<dbReference type="Proteomes" id="UP000825890">
    <property type="component" value="Unassembled WGS sequence"/>
</dbReference>
<keyword evidence="4" id="KW-1185">Reference proteome</keyword>
<organism evidence="3 4">
    <name type="scientific">Cercospora kikuchii</name>
    <dbReference type="NCBI Taxonomy" id="84275"/>
    <lineage>
        <taxon>Eukaryota</taxon>
        <taxon>Fungi</taxon>
        <taxon>Dikarya</taxon>
        <taxon>Ascomycota</taxon>
        <taxon>Pezizomycotina</taxon>
        <taxon>Dothideomycetes</taxon>
        <taxon>Dothideomycetidae</taxon>
        <taxon>Mycosphaerellales</taxon>
        <taxon>Mycosphaerellaceae</taxon>
        <taxon>Cercospora</taxon>
    </lineage>
</organism>
<name>A0A9P3CH52_9PEZI</name>
<accession>A0A9P3CH52</accession>
<sequence>MKLFTSLTLFAASLVACNTSCKIEKGIDRPGGDYRSAKVYSFDDCGKQCKSDKKCAAVNYHKDSKYCYFKKEVKAKKANENDVFFFLLPILLDLFEHQTNNYKLFERYANNYNLFERYANNHKLILVVHQFFFHDAIHDDTLLEHHIVFIDELFKHHVLHYNNIISSNHYKL</sequence>
<dbReference type="AlphaFoldDB" id="A0A9P3CH52"/>
<protein>
    <recommendedName>
        <fullName evidence="2">Apple domain-containing protein</fullName>
    </recommendedName>
</protein>
<keyword evidence="1" id="KW-0732">Signal</keyword>
<dbReference type="RefSeq" id="XP_044655774.1">
    <property type="nucleotide sequence ID" value="XM_044799839.1"/>
</dbReference>
<feature type="chain" id="PRO_5040410063" description="Apple domain-containing protein" evidence="1">
    <location>
        <begin position="18"/>
        <end position="172"/>
    </location>
</feature>
<evidence type="ECO:0000259" key="2">
    <source>
        <dbReference type="PROSITE" id="PS50948"/>
    </source>
</evidence>
<feature type="signal peptide" evidence="1">
    <location>
        <begin position="1"/>
        <end position="17"/>
    </location>
</feature>
<dbReference type="Pfam" id="PF00024">
    <property type="entry name" value="PAN_1"/>
    <property type="match status" value="1"/>
</dbReference>
<evidence type="ECO:0000313" key="3">
    <source>
        <dbReference type="EMBL" id="GIZ41287.1"/>
    </source>
</evidence>
<gene>
    <name evidence="3" type="ORF">CKM354_000459800</name>
</gene>
<reference evidence="3 4" key="1">
    <citation type="submission" date="2021-01" db="EMBL/GenBank/DDBJ databases">
        <title>Cercospora kikuchii MAFF 305040 whole genome shotgun sequence.</title>
        <authorList>
            <person name="Kashiwa T."/>
            <person name="Suzuki T."/>
        </authorList>
    </citation>
    <scope>NUCLEOTIDE SEQUENCE [LARGE SCALE GENOMIC DNA]</scope>
    <source>
        <strain evidence="3 4">MAFF 305040</strain>
    </source>
</reference>
<feature type="domain" description="Apple" evidence="2">
    <location>
        <begin position="21"/>
        <end position="90"/>
    </location>
</feature>
<comment type="caution">
    <text evidence="3">The sequence shown here is derived from an EMBL/GenBank/DDBJ whole genome shotgun (WGS) entry which is preliminary data.</text>
</comment>
<dbReference type="PROSITE" id="PS50948">
    <property type="entry name" value="PAN"/>
    <property type="match status" value="1"/>
</dbReference>
<proteinExistence type="predicted"/>
<dbReference type="Gene3D" id="3.50.4.10">
    <property type="entry name" value="Hepatocyte Growth Factor"/>
    <property type="match status" value="1"/>
</dbReference>
<dbReference type="EMBL" id="BOLY01000003">
    <property type="protein sequence ID" value="GIZ41287.1"/>
    <property type="molecule type" value="Genomic_DNA"/>
</dbReference>
<dbReference type="GeneID" id="68290173"/>
<dbReference type="PROSITE" id="PS51257">
    <property type="entry name" value="PROKAR_LIPOPROTEIN"/>
    <property type="match status" value="1"/>
</dbReference>